<dbReference type="InterPro" id="IPR005828">
    <property type="entry name" value="MFS_sugar_transport-like"/>
</dbReference>
<feature type="transmembrane region" description="Helical" evidence="7">
    <location>
        <begin position="386"/>
        <end position="408"/>
    </location>
</feature>
<evidence type="ECO:0000256" key="6">
    <source>
        <dbReference type="SAM" id="MobiDB-lite"/>
    </source>
</evidence>
<feature type="transmembrane region" description="Helical" evidence="7">
    <location>
        <begin position="202"/>
        <end position="221"/>
    </location>
</feature>
<dbReference type="InterPro" id="IPR020846">
    <property type="entry name" value="MFS_dom"/>
</dbReference>
<feature type="transmembrane region" description="Helical" evidence="7">
    <location>
        <begin position="241"/>
        <end position="264"/>
    </location>
</feature>
<evidence type="ECO:0000256" key="2">
    <source>
        <dbReference type="ARBA" id="ARBA00010992"/>
    </source>
</evidence>
<gene>
    <name evidence="9" type="ORF">B0J13DRAFT_560329</name>
</gene>
<proteinExistence type="inferred from homology"/>
<evidence type="ECO:0000259" key="8">
    <source>
        <dbReference type="PROSITE" id="PS50850"/>
    </source>
</evidence>
<name>A0A9P9EHY1_9HYPO</name>
<feature type="transmembrane region" description="Helical" evidence="7">
    <location>
        <begin position="414"/>
        <end position="440"/>
    </location>
</feature>
<comment type="subcellular location">
    <subcellularLocation>
        <location evidence="1">Membrane</location>
        <topology evidence="1">Multi-pass membrane protein</topology>
    </subcellularLocation>
</comment>
<evidence type="ECO:0000256" key="3">
    <source>
        <dbReference type="ARBA" id="ARBA00022692"/>
    </source>
</evidence>
<feature type="transmembrane region" description="Helical" evidence="7">
    <location>
        <begin position="168"/>
        <end position="190"/>
    </location>
</feature>
<dbReference type="PROSITE" id="PS50850">
    <property type="entry name" value="MFS"/>
    <property type="match status" value="1"/>
</dbReference>
<dbReference type="Gene3D" id="1.20.1250.20">
    <property type="entry name" value="MFS general substrate transporter like domains"/>
    <property type="match status" value="1"/>
</dbReference>
<protein>
    <submittedName>
        <fullName evidence="9">General substrate transporter</fullName>
    </submittedName>
</protein>
<dbReference type="Pfam" id="PF00083">
    <property type="entry name" value="Sugar_tr"/>
    <property type="match status" value="1"/>
</dbReference>
<dbReference type="SUPFAM" id="SSF103473">
    <property type="entry name" value="MFS general substrate transporter"/>
    <property type="match status" value="1"/>
</dbReference>
<evidence type="ECO:0000313" key="10">
    <source>
        <dbReference type="Proteomes" id="UP000717696"/>
    </source>
</evidence>
<dbReference type="InterPro" id="IPR005829">
    <property type="entry name" value="Sugar_transporter_CS"/>
</dbReference>
<keyword evidence="5 7" id="KW-0472">Membrane</keyword>
<evidence type="ECO:0000256" key="1">
    <source>
        <dbReference type="ARBA" id="ARBA00004141"/>
    </source>
</evidence>
<feature type="domain" description="Major facilitator superfamily (MFS) profile" evidence="8">
    <location>
        <begin position="70"/>
        <end position="509"/>
    </location>
</feature>
<dbReference type="PROSITE" id="PS00216">
    <property type="entry name" value="SUGAR_TRANSPORT_1"/>
    <property type="match status" value="1"/>
</dbReference>
<accession>A0A9P9EHY1</accession>
<dbReference type="GO" id="GO:0005351">
    <property type="term" value="F:carbohydrate:proton symporter activity"/>
    <property type="evidence" value="ECO:0007669"/>
    <property type="project" value="TreeGrafter"/>
</dbReference>
<evidence type="ECO:0000256" key="4">
    <source>
        <dbReference type="ARBA" id="ARBA00022989"/>
    </source>
</evidence>
<dbReference type="GO" id="GO:0016020">
    <property type="term" value="C:membrane"/>
    <property type="evidence" value="ECO:0007669"/>
    <property type="project" value="UniProtKB-SubCell"/>
</dbReference>
<reference evidence="9" key="1">
    <citation type="journal article" date="2021" name="Nat. Commun.">
        <title>Genetic determinants of endophytism in the Arabidopsis root mycobiome.</title>
        <authorList>
            <person name="Mesny F."/>
            <person name="Miyauchi S."/>
            <person name="Thiergart T."/>
            <person name="Pickel B."/>
            <person name="Atanasova L."/>
            <person name="Karlsson M."/>
            <person name="Huettel B."/>
            <person name="Barry K.W."/>
            <person name="Haridas S."/>
            <person name="Chen C."/>
            <person name="Bauer D."/>
            <person name="Andreopoulos W."/>
            <person name="Pangilinan J."/>
            <person name="LaButti K."/>
            <person name="Riley R."/>
            <person name="Lipzen A."/>
            <person name="Clum A."/>
            <person name="Drula E."/>
            <person name="Henrissat B."/>
            <person name="Kohler A."/>
            <person name="Grigoriev I.V."/>
            <person name="Martin F.M."/>
            <person name="Hacquard S."/>
        </authorList>
    </citation>
    <scope>NUCLEOTIDE SEQUENCE</scope>
    <source>
        <strain evidence="9">MPI-CAGE-AT-0021</strain>
    </source>
</reference>
<comment type="similarity">
    <text evidence="2">Belongs to the major facilitator superfamily. Sugar transporter (TC 2.A.1.1) family.</text>
</comment>
<keyword evidence="3 7" id="KW-0812">Transmembrane</keyword>
<dbReference type="PROSITE" id="PS00217">
    <property type="entry name" value="SUGAR_TRANSPORT_2"/>
    <property type="match status" value="1"/>
</dbReference>
<feature type="transmembrane region" description="Helical" evidence="7">
    <location>
        <begin position="452"/>
        <end position="475"/>
    </location>
</feature>
<sequence>MAAPNDRKTSIEKTDPVEARLDDQIESSPAREQVAADAVTKGQAATGYETVSLWDTVRTFKIATACCFAAAFSAGADGYQMAMNASIIANKGFVQQFATEVSAEGVKFLAAGTISSWSATQNCGQIMGQTGISFLNARFGRKAGMGVLWLLIMCSVLTETFARNWKVWLVAKLLAGMGVGAMQATILGYISEIAPVRVRGSMLMLYSFWWTLGSFCTHVALQRLNRQDPYDWLTPIYTQWGHIGVMAIIYICLPESPAWCASVGKEEKAKKWLKLIHRDVKGYDVNYQYQVLALNIEHERAVAAEQRNEHWTAIFKGVDGRRTITAMWTIVAQQFLGLALFGTFGTYFFQQAGLEDPFKIKAITTSLQIVTVLSAVILVDKLGRRLMACGATTLMWISCLVVGILGVAPQSNATTYIFVMFVCFWNIGISANGAAGWGYIGEISSQRLRPYTSGFAASANSISGLIMSVLTPYMVNNHKWNWGYKTGFFYAGVGLIWVVGIWFIIPETAGRSAAELDELFERKIKAWQFKNTETATQRLVRVEKEKSGSQEV</sequence>
<comment type="caution">
    <text evidence="9">The sequence shown here is derived from an EMBL/GenBank/DDBJ whole genome shotgun (WGS) entry which is preliminary data.</text>
</comment>
<feature type="transmembrane region" description="Helical" evidence="7">
    <location>
        <begin position="487"/>
        <end position="505"/>
    </location>
</feature>
<evidence type="ECO:0000313" key="9">
    <source>
        <dbReference type="EMBL" id="KAH7136976.1"/>
    </source>
</evidence>
<feature type="transmembrane region" description="Helical" evidence="7">
    <location>
        <begin position="326"/>
        <end position="348"/>
    </location>
</feature>
<dbReference type="AlphaFoldDB" id="A0A9P9EHY1"/>
<dbReference type="InterPro" id="IPR050360">
    <property type="entry name" value="MFS_Sugar_Transporters"/>
</dbReference>
<dbReference type="PANTHER" id="PTHR48022">
    <property type="entry name" value="PLASTIDIC GLUCOSE TRANSPORTER 4"/>
    <property type="match status" value="1"/>
</dbReference>
<evidence type="ECO:0000256" key="5">
    <source>
        <dbReference type="ARBA" id="ARBA00023136"/>
    </source>
</evidence>
<evidence type="ECO:0000256" key="7">
    <source>
        <dbReference type="SAM" id="Phobius"/>
    </source>
</evidence>
<feature type="compositionally biased region" description="Basic and acidic residues" evidence="6">
    <location>
        <begin position="1"/>
        <end position="23"/>
    </location>
</feature>
<dbReference type="PANTHER" id="PTHR48022:SF10">
    <property type="entry name" value="MAJOR FACILITATOR SUPERFAMILY (MFS) PROFILE DOMAIN-CONTAINING PROTEIN"/>
    <property type="match status" value="1"/>
</dbReference>
<dbReference type="InterPro" id="IPR036259">
    <property type="entry name" value="MFS_trans_sf"/>
</dbReference>
<keyword evidence="10" id="KW-1185">Reference proteome</keyword>
<dbReference type="EMBL" id="JAGMUU010000016">
    <property type="protein sequence ID" value="KAH7136976.1"/>
    <property type="molecule type" value="Genomic_DNA"/>
</dbReference>
<dbReference type="Proteomes" id="UP000717696">
    <property type="component" value="Unassembled WGS sequence"/>
</dbReference>
<feature type="transmembrane region" description="Helical" evidence="7">
    <location>
        <begin position="360"/>
        <end position="379"/>
    </location>
</feature>
<dbReference type="OrthoDB" id="2544694at2759"/>
<organism evidence="9 10">
    <name type="scientific">Dactylonectria estremocensis</name>
    <dbReference type="NCBI Taxonomy" id="1079267"/>
    <lineage>
        <taxon>Eukaryota</taxon>
        <taxon>Fungi</taxon>
        <taxon>Dikarya</taxon>
        <taxon>Ascomycota</taxon>
        <taxon>Pezizomycotina</taxon>
        <taxon>Sordariomycetes</taxon>
        <taxon>Hypocreomycetidae</taxon>
        <taxon>Hypocreales</taxon>
        <taxon>Nectriaceae</taxon>
        <taxon>Dactylonectria</taxon>
    </lineage>
</organism>
<feature type="region of interest" description="Disordered" evidence="6">
    <location>
        <begin position="1"/>
        <end position="31"/>
    </location>
</feature>
<feature type="transmembrane region" description="Helical" evidence="7">
    <location>
        <begin position="143"/>
        <end position="162"/>
    </location>
</feature>
<keyword evidence="4 7" id="KW-1133">Transmembrane helix</keyword>